<gene>
    <name evidence="1" type="ORF">IE53DRAFT_388833</name>
</gene>
<name>A0ACD0NT38_9BASI</name>
<reference evidence="1 2" key="1">
    <citation type="journal article" date="2018" name="Mol. Biol. Evol.">
        <title>Broad Genomic Sampling Reveals a Smut Pathogenic Ancestry of the Fungal Clade Ustilaginomycotina.</title>
        <authorList>
            <person name="Kijpornyongpan T."/>
            <person name="Mondo S.J."/>
            <person name="Barry K."/>
            <person name="Sandor L."/>
            <person name="Lee J."/>
            <person name="Lipzen A."/>
            <person name="Pangilinan J."/>
            <person name="LaButti K."/>
            <person name="Hainaut M."/>
            <person name="Henrissat B."/>
            <person name="Grigoriev I.V."/>
            <person name="Spatafora J.W."/>
            <person name="Aime M.C."/>
        </authorList>
    </citation>
    <scope>NUCLEOTIDE SEQUENCE [LARGE SCALE GENOMIC DNA]</scope>
    <source>
        <strain evidence="1 2">SA 807</strain>
    </source>
</reference>
<dbReference type="Proteomes" id="UP000245626">
    <property type="component" value="Unassembled WGS sequence"/>
</dbReference>
<keyword evidence="2" id="KW-1185">Reference proteome</keyword>
<accession>A0ACD0NT38</accession>
<organism evidence="1 2">
    <name type="scientific">Violaceomyces palustris</name>
    <dbReference type="NCBI Taxonomy" id="1673888"/>
    <lineage>
        <taxon>Eukaryota</taxon>
        <taxon>Fungi</taxon>
        <taxon>Dikarya</taxon>
        <taxon>Basidiomycota</taxon>
        <taxon>Ustilaginomycotina</taxon>
        <taxon>Ustilaginomycetes</taxon>
        <taxon>Violaceomycetales</taxon>
        <taxon>Violaceomycetaceae</taxon>
        <taxon>Violaceomyces</taxon>
    </lineage>
</organism>
<protein>
    <submittedName>
        <fullName evidence="1">TPR-like protein</fullName>
    </submittedName>
</protein>
<dbReference type="EMBL" id="KZ820117">
    <property type="protein sequence ID" value="PWN48966.1"/>
    <property type="molecule type" value="Genomic_DNA"/>
</dbReference>
<evidence type="ECO:0000313" key="1">
    <source>
        <dbReference type="EMBL" id="PWN48966.1"/>
    </source>
</evidence>
<evidence type="ECO:0000313" key="2">
    <source>
        <dbReference type="Proteomes" id="UP000245626"/>
    </source>
</evidence>
<sequence length="330" mass="36953">MASTSSASSDTDVNAAIQWLAEQRKRPIRKSFEIVQRGELVIEKGGLNKLGDELWSFLEQVGMAAMDLGKWELAELCTSRLHSRFPDSARVACLQGMLMEAHGEPSKALEYYESELAKDETSIVLSKRLISVIRSLPRSHPKGGPEKAIDALVKHLDTFYNDPEGWQELAEIYAELGMYNQSIFALEELMLLTPQNSFYVLQYAETLYTAGEVDKAYKAYLRVLEMCGEVTKSQLRSKSKHQKTQVEALEQDGPGPWLRALWGLKLCTTHLLSSKPSTSTSKEEIRAEKVESIDELVTKLLLQTAYSPDLDASTKDLRDSVRNVLSVSST</sequence>
<proteinExistence type="predicted"/>